<name>A0A9P7V9L4_9ASCO</name>
<evidence type="ECO:0000313" key="11">
    <source>
        <dbReference type="Proteomes" id="UP000790833"/>
    </source>
</evidence>
<comment type="subunit">
    <text evidence="8">Component of the Mediator complex.</text>
</comment>
<dbReference type="AlphaFoldDB" id="A0A9P7V9L4"/>
<evidence type="ECO:0000256" key="7">
    <source>
        <dbReference type="ARBA" id="ARBA00023242"/>
    </source>
</evidence>
<dbReference type="GO" id="GO:0003712">
    <property type="term" value="F:transcription coregulator activity"/>
    <property type="evidence" value="ECO:0007669"/>
    <property type="project" value="InterPro"/>
</dbReference>
<keyword evidence="5 8" id="KW-0010">Activator</keyword>
<evidence type="ECO:0000256" key="3">
    <source>
        <dbReference type="ARBA" id="ARBA00020631"/>
    </source>
</evidence>
<evidence type="ECO:0000313" key="10">
    <source>
        <dbReference type="EMBL" id="KAG7193898.1"/>
    </source>
</evidence>
<dbReference type="Proteomes" id="UP000790833">
    <property type="component" value="Unassembled WGS sequence"/>
</dbReference>
<gene>
    <name evidence="10" type="primary">MED7</name>
    <name evidence="10" type="ORF">KQ657_005097</name>
</gene>
<dbReference type="Gene3D" id="6.10.140.200">
    <property type="match status" value="1"/>
</dbReference>
<accession>A0A9P7V9L4</accession>
<comment type="subcellular location">
    <subcellularLocation>
        <location evidence="1 8">Nucleus</location>
    </subcellularLocation>
</comment>
<keyword evidence="4 8" id="KW-0805">Transcription regulation</keyword>
<keyword evidence="6 8" id="KW-0804">Transcription</keyword>
<reference evidence="10" key="1">
    <citation type="submission" date="2021-03" db="EMBL/GenBank/DDBJ databases">
        <authorList>
            <person name="Palmer J.M."/>
        </authorList>
    </citation>
    <scope>NUCLEOTIDE SEQUENCE</scope>
    <source>
        <strain evidence="10">ARV_011</strain>
    </source>
</reference>
<feature type="coiled-coil region" evidence="9">
    <location>
        <begin position="160"/>
        <end position="187"/>
    </location>
</feature>
<dbReference type="InterPro" id="IPR037212">
    <property type="entry name" value="Med7/Med21-like"/>
</dbReference>
<dbReference type="GO" id="GO:0070847">
    <property type="term" value="C:core mediator complex"/>
    <property type="evidence" value="ECO:0007669"/>
    <property type="project" value="TreeGrafter"/>
</dbReference>
<evidence type="ECO:0000256" key="5">
    <source>
        <dbReference type="ARBA" id="ARBA00023159"/>
    </source>
</evidence>
<dbReference type="EMBL" id="JAHMUF010000009">
    <property type="protein sequence ID" value="KAG7193898.1"/>
    <property type="molecule type" value="Genomic_DNA"/>
</dbReference>
<evidence type="ECO:0000256" key="8">
    <source>
        <dbReference type="RuleBase" id="RU364060"/>
    </source>
</evidence>
<keyword evidence="7 8" id="KW-0539">Nucleus</keyword>
<dbReference type="GO" id="GO:0016592">
    <property type="term" value="C:mediator complex"/>
    <property type="evidence" value="ECO:0007669"/>
    <property type="project" value="InterPro"/>
</dbReference>
<dbReference type="InterPro" id="IPR044888">
    <property type="entry name" value="Mediatior_Med7_sf"/>
</dbReference>
<keyword evidence="9" id="KW-0175">Coiled coil</keyword>
<comment type="caution">
    <text evidence="10">The sequence shown here is derived from an EMBL/GenBank/DDBJ whole genome shotgun (WGS) entry which is preliminary data.</text>
</comment>
<evidence type="ECO:0000256" key="9">
    <source>
        <dbReference type="SAM" id="Coils"/>
    </source>
</evidence>
<sequence>MNDNDISSLYPPPPPYYKYFTKENIARFNEWKKQEAQAQDEPLAPPGELKLLVPPQVPSGTHYRGYGNLWLFEEKLPSLKDSGWKQLYTDDDDTISSKQKIEELHKLMDSLLVNFLELIGVMSVNPSEFHLKIEDLKLILININHLLNSYRPHQTRETLIMLLRKQIESKKKDITEIEDTSNKIKQKIASLVDSIKVSEPGDQHLTESTQPKESLQVQLIEDNLLAGL</sequence>
<comment type="function">
    <text evidence="8">Component of the Mediator complex, a coactivator involved in the regulated transcription of nearly all RNA polymerase II-dependent genes. Mediator functions as a bridge to convey information from gene-specific regulatory proteins to the basal RNA polymerase II transcription machinery.</text>
</comment>
<evidence type="ECO:0000256" key="2">
    <source>
        <dbReference type="ARBA" id="ARBA00009994"/>
    </source>
</evidence>
<keyword evidence="11" id="KW-1185">Reference proteome</keyword>
<dbReference type="PANTHER" id="PTHR21428">
    <property type="entry name" value="MEDIATOR OF RNA POLYMERASE II TRANSCRIPTION SUBUNIT 7"/>
    <property type="match status" value="1"/>
</dbReference>
<dbReference type="OrthoDB" id="10253553at2759"/>
<dbReference type="GeneID" id="66118471"/>
<evidence type="ECO:0000256" key="6">
    <source>
        <dbReference type="ARBA" id="ARBA00023163"/>
    </source>
</evidence>
<proteinExistence type="inferred from homology"/>
<dbReference type="GO" id="GO:0006357">
    <property type="term" value="P:regulation of transcription by RNA polymerase II"/>
    <property type="evidence" value="ECO:0007669"/>
    <property type="project" value="InterPro"/>
</dbReference>
<dbReference type="InterPro" id="IPR009244">
    <property type="entry name" value="Mediatior_Med7"/>
</dbReference>
<evidence type="ECO:0000256" key="1">
    <source>
        <dbReference type="ARBA" id="ARBA00004123"/>
    </source>
</evidence>
<protein>
    <recommendedName>
        <fullName evidence="3 8">Mediator of RNA polymerase II transcription subunit 7</fullName>
    </recommendedName>
</protein>
<comment type="similarity">
    <text evidence="2 8">Belongs to the Mediator complex subunit 7 family.</text>
</comment>
<dbReference type="Pfam" id="PF05983">
    <property type="entry name" value="Med7"/>
    <property type="match status" value="1"/>
</dbReference>
<organism evidence="10 11">
    <name type="scientific">Scheffersomyces spartinae</name>
    <dbReference type="NCBI Taxonomy" id="45513"/>
    <lineage>
        <taxon>Eukaryota</taxon>
        <taxon>Fungi</taxon>
        <taxon>Dikarya</taxon>
        <taxon>Ascomycota</taxon>
        <taxon>Saccharomycotina</taxon>
        <taxon>Pichiomycetes</taxon>
        <taxon>Debaryomycetaceae</taxon>
        <taxon>Scheffersomyces</taxon>
    </lineage>
</organism>
<dbReference type="PANTHER" id="PTHR21428:SF11">
    <property type="entry name" value="MEDIATOR OF RNA POLYMERASE II TRANSCRIPTION SUBUNIT 7"/>
    <property type="match status" value="1"/>
</dbReference>
<dbReference type="SUPFAM" id="SSF140718">
    <property type="entry name" value="Mediator hinge subcomplex-like"/>
    <property type="match status" value="1"/>
</dbReference>
<evidence type="ECO:0000256" key="4">
    <source>
        <dbReference type="ARBA" id="ARBA00023015"/>
    </source>
</evidence>
<dbReference type="Gene3D" id="6.10.140.1520">
    <property type="match status" value="1"/>
</dbReference>
<dbReference type="RefSeq" id="XP_043049445.1">
    <property type="nucleotide sequence ID" value="XM_043195740.1"/>
</dbReference>